<evidence type="ECO:0000313" key="2">
    <source>
        <dbReference type="Proteomes" id="UP001371456"/>
    </source>
</evidence>
<reference evidence="1 2" key="1">
    <citation type="submission" date="2024-02" db="EMBL/GenBank/DDBJ databases">
        <title>de novo genome assembly of Solanum bulbocastanum strain 11H21.</title>
        <authorList>
            <person name="Hosaka A.J."/>
        </authorList>
    </citation>
    <scope>NUCLEOTIDE SEQUENCE [LARGE SCALE GENOMIC DNA]</scope>
    <source>
        <tissue evidence="1">Young leaves</tissue>
    </source>
</reference>
<proteinExistence type="predicted"/>
<accession>A0AAN8SZ31</accession>
<protein>
    <submittedName>
        <fullName evidence="1">Uncharacterized protein</fullName>
    </submittedName>
</protein>
<dbReference type="EMBL" id="JBANQN010000011">
    <property type="protein sequence ID" value="KAK6775441.1"/>
    <property type="molecule type" value="Genomic_DNA"/>
</dbReference>
<name>A0AAN8SZ31_SOLBU</name>
<dbReference type="Proteomes" id="UP001371456">
    <property type="component" value="Unassembled WGS sequence"/>
</dbReference>
<keyword evidence="2" id="KW-1185">Reference proteome</keyword>
<comment type="caution">
    <text evidence="1">The sequence shown here is derived from an EMBL/GenBank/DDBJ whole genome shotgun (WGS) entry which is preliminary data.</text>
</comment>
<dbReference type="AlphaFoldDB" id="A0AAN8SZ31"/>
<evidence type="ECO:0000313" key="1">
    <source>
        <dbReference type="EMBL" id="KAK6775441.1"/>
    </source>
</evidence>
<gene>
    <name evidence="1" type="ORF">RDI58_026442</name>
</gene>
<organism evidence="1 2">
    <name type="scientific">Solanum bulbocastanum</name>
    <name type="common">Wild potato</name>
    <dbReference type="NCBI Taxonomy" id="147425"/>
    <lineage>
        <taxon>Eukaryota</taxon>
        <taxon>Viridiplantae</taxon>
        <taxon>Streptophyta</taxon>
        <taxon>Embryophyta</taxon>
        <taxon>Tracheophyta</taxon>
        <taxon>Spermatophyta</taxon>
        <taxon>Magnoliopsida</taxon>
        <taxon>eudicotyledons</taxon>
        <taxon>Gunneridae</taxon>
        <taxon>Pentapetalae</taxon>
        <taxon>asterids</taxon>
        <taxon>lamiids</taxon>
        <taxon>Solanales</taxon>
        <taxon>Solanaceae</taxon>
        <taxon>Solanoideae</taxon>
        <taxon>Solaneae</taxon>
        <taxon>Solanum</taxon>
    </lineage>
</organism>
<sequence length="90" mass="10292">MYLFGMMKTLEVVFSKKDTVLGLPASRHTLTEIHPEIITSSFVPCNSPSRRHWSKLFLLPLLWKLVNCDQNRMLRAIADPHLGQDPTSTN</sequence>